<feature type="transmembrane region" description="Helical" evidence="5">
    <location>
        <begin position="160"/>
        <end position="180"/>
    </location>
</feature>
<evidence type="ECO:0000256" key="1">
    <source>
        <dbReference type="ARBA" id="ARBA00004141"/>
    </source>
</evidence>
<keyword evidence="2 5" id="KW-0812">Transmembrane</keyword>
<evidence type="ECO:0000256" key="3">
    <source>
        <dbReference type="ARBA" id="ARBA00022989"/>
    </source>
</evidence>
<feature type="transmembrane region" description="Helical" evidence="5">
    <location>
        <begin position="9"/>
        <end position="30"/>
    </location>
</feature>
<feature type="transmembrane region" description="Helical" evidence="5">
    <location>
        <begin position="460"/>
        <end position="479"/>
    </location>
</feature>
<evidence type="ECO:0000256" key="2">
    <source>
        <dbReference type="ARBA" id="ARBA00022692"/>
    </source>
</evidence>
<feature type="transmembrane region" description="Helical" evidence="5">
    <location>
        <begin position="344"/>
        <end position="374"/>
    </location>
</feature>
<dbReference type="GO" id="GO:0016020">
    <property type="term" value="C:membrane"/>
    <property type="evidence" value="ECO:0007669"/>
    <property type="project" value="UniProtKB-SubCell"/>
</dbReference>
<feature type="transmembrane region" description="Helical" evidence="5">
    <location>
        <begin position="228"/>
        <end position="246"/>
    </location>
</feature>
<dbReference type="InterPro" id="IPR044878">
    <property type="entry name" value="UbiA_sf"/>
</dbReference>
<feature type="transmembrane region" description="Helical" evidence="5">
    <location>
        <begin position="386"/>
        <end position="406"/>
    </location>
</feature>
<dbReference type="Pfam" id="PF01040">
    <property type="entry name" value="UbiA"/>
    <property type="match status" value="1"/>
</dbReference>
<feature type="transmembrane region" description="Helical" evidence="5">
    <location>
        <begin position="74"/>
        <end position="105"/>
    </location>
</feature>
<feature type="transmembrane region" description="Helical" evidence="5">
    <location>
        <begin position="42"/>
        <end position="62"/>
    </location>
</feature>
<evidence type="ECO:0000256" key="5">
    <source>
        <dbReference type="SAM" id="Phobius"/>
    </source>
</evidence>
<dbReference type="InterPro" id="IPR000537">
    <property type="entry name" value="UbiA_prenyltransferase"/>
</dbReference>
<dbReference type="PANTHER" id="PTHR42723:SF1">
    <property type="entry name" value="CHLOROPHYLL SYNTHASE, CHLOROPLASTIC"/>
    <property type="match status" value="1"/>
</dbReference>
<name>A0A1F8GWM9_9BACT</name>
<proteinExistence type="predicted"/>
<gene>
    <name evidence="6" type="ORF">A3A33_00725</name>
</gene>
<protein>
    <submittedName>
        <fullName evidence="6">Uncharacterized protein</fullName>
    </submittedName>
</protein>
<feature type="transmembrane region" description="Helical" evidence="5">
    <location>
        <begin position="413"/>
        <end position="434"/>
    </location>
</feature>
<dbReference type="Gene3D" id="1.20.120.1780">
    <property type="entry name" value="UbiA prenyltransferase"/>
    <property type="match status" value="1"/>
</dbReference>
<keyword evidence="4 5" id="KW-0472">Membrane</keyword>
<keyword evidence="3 5" id="KW-1133">Transmembrane helix</keyword>
<feature type="transmembrane region" description="Helical" evidence="5">
    <location>
        <begin position="507"/>
        <end position="526"/>
    </location>
</feature>
<dbReference type="PANTHER" id="PTHR42723">
    <property type="entry name" value="CHLOROPHYLL SYNTHASE"/>
    <property type="match status" value="1"/>
</dbReference>
<dbReference type="AlphaFoldDB" id="A0A1F8GWM9"/>
<sequence length="528" mass="59142">MGKIRFESWMLSFVGIVVVRIFLEQFSSFLPSRYVLIDAPTIIHYATFYLAVMAGVMAIFMVATKKSLQEISILCLFGLVLLWLPPIIDLVFAGEGGFIMTYLFVSGRELLVRFFSFFGNHIAHGITLGIQVEIALFLIGSFVYVYLVTKKIFRAICATLGIYIFIFLLVAMPSIISLFLNGTEIFGSSFPGTSIYDSIAASRMVSNNISPGFSASTDRLLDLGFNKSLLGINLLVAVAGGLVVFFHGARRKFIALMKNSRPERIIHFFLLFLFGAALANVPFFKNWLDIQSYLLGFIAFACAWMVCVCQNDIYDEAIDAVSNATRPLIVKEVSREDLETASKIFLLVALLAAYAASHYVLFFTILFFSVYYLYSNPPFRLKRFVGLNSGLVSIACMAIILAGFFLTSPDKHITAIPFGMVLAIFIFFATVSNIRDIKDVEGDRAQGIRTLPVLIGTRRAKALIAGMICFFFLALPWYLHLPQLLIPSFVATILSWYFITAKQYVEWKGFVVYMGYLVLVIMALIIQR</sequence>
<dbReference type="Proteomes" id="UP000179047">
    <property type="component" value="Unassembled WGS sequence"/>
</dbReference>
<feature type="transmembrane region" description="Helical" evidence="5">
    <location>
        <begin position="125"/>
        <end position="148"/>
    </location>
</feature>
<evidence type="ECO:0000313" key="7">
    <source>
        <dbReference type="Proteomes" id="UP000179047"/>
    </source>
</evidence>
<evidence type="ECO:0000256" key="4">
    <source>
        <dbReference type="ARBA" id="ARBA00023136"/>
    </source>
</evidence>
<dbReference type="EMBL" id="MGKP01000002">
    <property type="protein sequence ID" value="OGN29804.1"/>
    <property type="molecule type" value="Genomic_DNA"/>
</dbReference>
<accession>A0A1F8GWM9</accession>
<feature type="transmembrane region" description="Helical" evidence="5">
    <location>
        <begin position="266"/>
        <end position="284"/>
    </location>
</feature>
<comment type="caution">
    <text evidence="6">The sequence shown here is derived from an EMBL/GenBank/DDBJ whole genome shotgun (WGS) entry which is preliminary data.</text>
</comment>
<dbReference type="GO" id="GO:0016765">
    <property type="term" value="F:transferase activity, transferring alkyl or aryl (other than methyl) groups"/>
    <property type="evidence" value="ECO:0007669"/>
    <property type="project" value="InterPro"/>
</dbReference>
<comment type="subcellular location">
    <subcellularLocation>
        <location evidence="1">Membrane</location>
        <topology evidence="1">Multi-pass membrane protein</topology>
    </subcellularLocation>
</comment>
<organism evidence="6 7">
    <name type="scientific">Candidatus Yanofskybacteria bacterium RIFCSPLOWO2_01_FULL_49_25</name>
    <dbReference type="NCBI Taxonomy" id="1802701"/>
    <lineage>
        <taxon>Bacteria</taxon>
        <taxon>Candidatus Yanofskyibacteriota</taxon>
    </lineage>
</organism>
<dbReference type="STRING" id="1802701.A3A33_00725"/>
<feature type="transmembrane region" description="Helical" evidence="5">
    <location>
        <begin position="484"/>
        <end position="501"/>
    </location>
</feature>
<dbReference type="InterPro" id="IPR050475">
    <property type="entry name" value="Prenyltransferase_related"/>
</dbReference>
<dbReference type="Gene3D" id="1.10.357.140">
    <property type="entry name" value="UbiA prenyltransferase"/>
    <property type="match status" value="1"/>
</dbReference>
<evidence type="ECO:0000313" key="6">
    <source>
        <dbReference type="EMBL" id="OGN29804.1"/>
    </source>
</evidence>
<reference evidence="6 7" key="1">
    <citation type="journal article" date="2016" name="Nat. Commun.">
        <title>Thousands of microbial genomes shed light on interconnected biogeochemical processes in an aquifer system.</title>
        <authorList>
            <person name="Anantharaman K."/>
            <person name="Brown C.T."/>
            <person name="Hug L.A."/>
            <person name="Sharon I."/>
            <person name="Castelle C.J."/>
            <person name="Probst A.J."/>
            <person name="Thomas B.C."/>
            <person name="Singh A."/>
            <person name="Wilkins M.J."/>
            <person name="Karaoz U."/>
            <person name="Brodie E.L."/>
            <person name="Williams K.H."/>
            <person name="Hubbard S.S."/>
            <person name="Banfield J.F."/>
        </authorList>
    </citation>
    <scope>NUCLEOTIDE SEQUENCE [LARGE SCALE GENOMIC DNA]</scope>
</reference>